<protein>
    <submittedName>
        <fullName evidence="1">Uncharacterized protein</fullName>
    </submittedName>
</protein>
<evidence type="ECO:0000313" key="2">
    <source>
        <dbReference type="EMBL" id="CAB4161267.1"/>
    </source>
</evidence>
<proteinExistence type="predicted"/>
<sequence>MIKDVHDALCFALWHHQGGSSTIGQPIRKMLDLGPHDHMDKDEIAGAKRVQSALEAQRKPLTDEKITKHFQENVGTGSLLSFADGVRFAEAAHSIGEK</sequence>
<name>A0A6J5LWT7_9CAUD</name>
<dbReference type="EMBL" id="LR796335">
    <property type="protein sequence ID" value="CAB4137250.1"/>
    <property type="molecule type" value="Genomic_DNA"/>
</dbReference>
<evidence type="ECO:0000313" key="1">
    <source>
        <dbReference type="EMBL" id="CAB4137250.1"/>
    </source>
</evidence>
<accession>A0A6J5LWT7</accession>
<gene>
    <name evidence="1" type="ORF">UFOVP320_18</name>
    <name evidence="2" type="ORF">UFOVP768_44</name>
</gene>
<organism evidence="1">
    <name type="scientific">uncultured Caudovirales phage</name>
    <dbReference type="NCBI Taxonomy" id="2100421"/>
    <lineage>
        <taxon>Viruses</taxon>
        <taxon>Duplodnaviria</taxon>
        <taxon>Heunggongvirae</taxon>
        <taxon>Uroviricota</taxon>
        <taxon>Caudoviricetes</taxon>
        <taxon>Peduoviridae</taxon>
        <taxon>Maltschvirus</taxon>
        <taxon>Maltschvirus maltsch</taxon>
    </lineage>
</organism>
<reference evidence="1" key="1">
    <citation type="submission" date="2020-04" db="EMBL/GenBank/DDBJ databases">
        <authorList>
            <person name="Chiriac C."/>
            <person name="Salcher M."/>
            <person name="Ghai R."/>
            <person name="Kavagutti S V."/>
        </authorList>
    </citation>
    <scope>NUCLEOTIDE SEQUENCE</scope>
</reference>
<dbReference type="EMBL" id="LR796704">
    <property type="protein sequence ID" value="CAB4161267.1"/>
    <property type="molecule type" value="Genomic_DNA"/>
</dbReference>